<organism evidence="1 2">
    <name type="scientific">Tetranychus urticae</name>
    <name type="common">Two-spotted spider mite</name>
    <dbReference type="NCBI Taxonomy" id="32264"/>
    <lineage>
        <taxon>Eukaryota</taxon>
        <taxon>Metazoa</taxon>
        <taxon>Ecdysozoa</taxon>
        <taxon>Arthropoda</taxon>
        <taxon>Chelicerata</taxon>
        <taxon>Arachnida</taxon>
        <taxon>Acari</taxon>
        <taxon>Acariformes</taxon>
        <taxon>Trombidiformes</taxon>
        <taxon>Prostigmata</taxon>
        <taxon>Eleutherengona</taxon>
        <taxon>Raphignathae</taxon>
        <taxon>Tetranychoidea</taxon>
        <taxon>Tetranychidae</taxon>
        <taxon>Tetranychus</taxon>
    </lineage>
</organism>
<reference evidence="2" key="1">
    <citation type="submission" date="2011-08" db="EMBL/GenBank/DDBJ databases">
        <authorList>
            <person name="Rombauts S."/>
        </authorList>
    </citation>
    <scope>NUCLEOTIDE SEQUENCE</scope>
    <source>
        <strain evidence="2">London</strain>
    </source>
</reference>
<name>T1JSJ0_TETUR</name>
<evidence type="ECO:0000313" key="1">
    <source>
        <dbReference type="EnsemblMetazoa" id="tetur01g10680.1"/>
    </source>
</evidence>
<dbReference type="AlphaFoldDB" id="T1JSJ0"/>
<reference evidence="1" key="2">
    <citation type="submission" date="2015-06" db="UniProtKB">
        <authorList>
            <consortium name="EnsemblMetazoa"/>
        </authorList>
    </citation>
    <scope>IDENTIFICATION</scope>
</reference>
<proteinExistence type="predicted"/>
<evidence type="ECO:0000313" key="2">
    <source>
        <dbReference type="Proteomes" id="UP000015104"/>
    </source>
</evidence>
<keyword evidence="2" id="KW-1185">Reference proteome</keyword>
<accession>T1JSJ0</accession>
<dbReference type="HOGENOM" id="CLU_3399845_0_0_1"/>
<dbReference type="EnsemblMetazoa" id="tetur01g10680.1">
    <property type="protein sequence ID" value="tetur01g10680.1"/>
    <property type="gene ID" value="tetur01g10680"/>
</dbReference>
<dbReference type="EMBL" id="CAEY01000461">
    <property type="status" value="NOT_ANNOTATED_CDS"/>
    <property type="molecule type" value="Genomic_DNA"/>
</dbReference>
<protein>
    <submittedName>
        <fullName evidence="1">Uncharacterized protein</fullName>
    </submittedName>
</protein>
<dbReference type="Proteomes" id="UP000015104">
    <property type="component" value="Unassembled WGS sequence"/>
</dbReference>
<sequence length="31" mass="3709">MLELVSFFGLKEYKRADIIQLMLPWLIVIID</sequence>